<dbReference type="RefSeq" id="WP_066392183.1">
    <property type="nucleotide sequence ID" value="NZ_JAGIKZ010000030.1"/>
</dbReference>
<evidence type="ECO:0000313" key="2">
    <source>
        <dbReference type="EMBL" id="MBP2242962.1"/>
    </source>
</evidence>
<comment type="caution">
    <text evidence="2">The sequence shown here is derived from an EMBL/GenBank/DDBJ whole genome shotgun (WGS) entry which is preliminary data.</text>
</comment>
<evidence type="ECO:0000313" key="3">
    <source>
        <dbReference type="Proteomes" id="UP001519293"/>
    </source>
</evidence>
<protein>
    <recommendedName>
        <fullName evidence="4">DUF3953 domain-containing protein</fullName>
    </recommendedName>
</protein>
<dbReference type="Pfam" id="PF13129">
    <property type="entry name" value="DUF3953"/>
    <property type="match status" value="1"/>
</dbReference>
<keyword evidence="1" id="KW-0472">Membrane</keyword>
<feature type="transmembrane region" description="Helical" evidence="1">
    <location>
        <begin position="28"/>
        <end position="45"/>
    </location>
</feature>
<feature type="transmembrane region" description="Helical" evidence="1">
    <location>
        <begin position="57"/>
        <end position="76"/>
    </location>
</feature>
<name>A0ABS4RJ86_9BACI</name>
<dbReference type="Proteomes" id="UP001519293">
    <property type="component" value="Unassembled WGS sequence"/>
</dbReference>
<keyword evidence="1" id="KW-1133">Transmembrane helix</keyword>
<evidence type="ECO:0000256" key="1">
    <source>
        <dbReference type="SAM" id="Phobius"/>
    </source>
</evidence>
<accession>A0ABS4RJ86</accession>
<evidence type="ECO:0008006" key="4">
    <source>
        <dbReference type="Google" id="ProtNLM"/>
    </source>
</evidence>
<sequence length="77" mass="8830">MLKILRYVFAVITFLLASYGFFTKDFTFGEYMIFFMSLTMLVMGVESFKKGERGMGSFLIAVFLFSLYVSIEGFLLG</sequence>
<proteinExistence type="predicted"/>
<keyword evidence="1" id="KW-0812">Transmembrane</keyword>
<organism evidence="2 3">
    <name type="scientific">Cytobacillus eiseniae</name>
    <dbReference type="NCBI Taxonomy" id="762947"/>
    <lineage>
        <taxon>Bacteria</taxon>
        <taxon>Bacillati</taxon>
        <taxon>Bacillota</taxon>
        <taxon>Bacilli</taxon>
        <taxon>Bacillales</taxon>
        <taxon>Bacillaceae</taxon>
        <taxon>Cytobacillus</taxon>
    </lineage>
</organism>
<dbReference type="InterPro" id="IPR025018">
    <property type="entry name" value="DUF3953"/>
</dbReference>
<dbReference type="EMBL" id="JAGIKZ010000030">
    <property type="protein sequence ID" value="MBP2242962.1"/>
    <property type="molecule type" value="Genomic_DNA"/>
</dbReference>
<gene>
    <name evidence="2" type="ORF">J2Z40_003544</name>
</gene>
<feature type="transmembrane region" description="Helical" evidence="1">
    <location>
        <begin position="5"/>
        <end position="22"/>
    </location>
</feature>
<reference evidence="2 3" key="1">
    <citation type="submission" date="2021-03" db="EMBL/GenBank/DDBJ databases">
        <title>Genomic Encyclopedia of Type Strains, Phase IV (KMG-IV): sequencing the most valuable type-strain genomes for metagenomic binning, comparative biology and taxonomic classification.</title>
        <authorList>
            <person name="Goeker M."/>
        </authorList>
    </citation>
    <scope>NUCLEOTIDE SEQUENCE [LARGE SCALE GENOMIC DNA]</scope>
    <source>
        <strain evidence="2 3">DSM 26675</strain>
    </source>
</reference>
<keyword evidence="3" id="KW-1185">Reference proteome</keyword>